<evidence type="ECO:0000256" key="3">
    <source>
        <dbReference type="ARBA" id="ARBA00022833"/>
    </source>
</evidence>
<dbReference type="EMBL" id="OX451737">
    <property type="protein sequence ID" value="CAI8597565.1"/>
    <property type="molecule type" value="Genomic_DNA"/>
</dbReference>
<dbReference type="AlphaFoldDB" id="A0AAV0ZFY2"/>
<keyword evidence="1 5" id="KW-0479">Metal-binding</keyword>
<evidence type="ECO:0000259" key="7">
    <source>
        <dbReference type="PROSITE" id="PS50103"/>
    </source>
</evidence>
<feature type="zinc finger region" description="C3H1-type" evidence="5">
    <location>
        <begin position="350"/>
        <end position="378"/>
    </location>
</feature>
<feature type="zinc finger region" description="C3H1-type" evidence="5">
    <location>
        <begin position="126"/>
        <end position="154"/>
    </location>
</feature>
<dbReference type="GO" id="GO:0008270">
    <property type="term" value="F:zinc ion binding"/>
    <property type="evidence" value="ECO:0007669"/>
    <property type="project" value="UniProtKB-KW"/>
</dbReference>
<feature type="zinc finger region" description="C3H1-type" evidence="5">
    <location>
        <begin position="396"/>
        <end position="424"/>
    </location>
</feature>
<keyword evidence="2 5" id="KW-0863">Zinc-finger</keyword>
<dbReference type="Proteomes" id="UP001157006">
    <property type="component" value="Chromosome 2"/>
</dbReference>
<keyword evidence="4" id="KW-0238">DNA-binding</keyword>
<dbReference type="PANTHER" id="PTHR12506:SF81">
    <property type="entry name" value="TRANSCRIPTION FACTOR C3H FAMILY-RELATED"/>
    <property type="match status" value="1"/>
</dbReference>
<dbReference type="InterPro" id="IPR000571">
    <property type="entry name" value="Znf_CCCH"/>
</dbReference>
<feature type="compositionally biased region" description="Polar residues" evidence="6">
    <location>
        <begin position="435"/>
        <end position="444"/>
    </location>
</feature>
<feature type="compositionally biased region" description="Low complexity" evidence="6">
    <location>
        <begin position="1"/>
        <end position="17"/>
    </location>
</feature>
<gene>
    <name evidence="8" type="ORF">VFH_II087760</name>
</gene>
<feature type="domain" description="C3H1-type" evidence="7">
    <location>
        <begin position="219"/>
        <end position="247"/>
    </location>
</feature>
<dbReference type="InterPro" id="IPR036855">
    <property type="entry name" value="Znf_CCCH_sf"/>
</dbReference>
<evidence type="ECO:0000313" key="9">
    <source>
        <dbReference type="Proteomes" id="UP001157006"/>
    </source>
</evidence>
<sequence>MEPSQQSKSIDSSIKDPLLIPEPSDLNHVTQLDEELQNKLDLKDDDEIHEKGSNFEVVAVESEKGQECHNDDGWNGDDDGWNGDDEVNDWVENVNENVVVSGEVDQVENKDERSNGNGRAELYPLRPEAEDCSFYLKTGTCKFGSNCKFNHPLRRKNSAFKERAGERDELEKRAGQTECKYYSRSGGCMFGKDCKFDHTRGKYSAVQVLEFNFLGLPIRLGEKECPYYMQTGSCKFGATCKFNHPDPTSVVGYDSTSAYGNGSSISLHNVSQTSSTRKFNETAPFVPIIISPTPVVSPRSSDWNGYQVPVYLSERGMHPPAPYAVNNPAIETNVHKHRHKQTSVEEFPERPGEPECSFFLKTGDCKFKFHCKFHHPKNRITRSPPCNLSDKGLPLRPGQNACTHYSRYGICKFGPACKYDHPINMPPPTMPGHYQQPSYTNSASVEEAGNGGASDAKSQ</sequence>
<dbReference type="Pfam" id="PF00642">
    <property type="entry name" value="zf-CCCH"/>
    <property type="match status" value="4"/>
</dbReference>
<name>A0AAV0ZFY2_VICFA</name>
<evidence type="ECO:0000256" key="4">
    <source>
        <dbReference type="ARBA" id="ARBA00023125"/>
    </source>
</evidence>
<dbReference type="Pfam" id="PF14608">
    <property type="entry name" value="zf-CCCH_2"/>
    <property type="match status" value="1"/>
</dbReference>
<dbReference type="Gene3D" id="4.10.1000.10">
    <property type="entry name" value="Zinc finger, CCCH-type"/>
    <property type="match status" value="2"/>
</dbReference>
<feature type="domain" description="C3H1-type" evidence="7">
    <location>
        <begin position="396"/>
        <end position="424"/>
    </location>
</feature>
<proteinExistence type="predicted"/>
<feature type="region of interest" description="Disordered" evidence="6">
    <location>
        <begin position="1"/>
        <end position="28"/>
    </location>
</feature>
<feature type="domain" description="C3H1-type" evidence="7">
    <location>
        <begin position="350"/>
        <end position="378"/>
    </location>
</feature>
<organism evidence="8 9">
    <name type="scientific">Vicia faba</name>
    <name type="common">Broad bean</name>
    <name type="synonym">Faba vulgaris</name>
    <dbReference type="NCBI Taxonomy" id="3906"/>
    <lineage>
        <taxon>Eukaryota</taxon>
        <taxon>Viridiplantae</taxon>
        <taxon>Streptophyta</taxon>
        <taxon>Embryophyta</taxon>
        <taxon>Tracheophyta</taxon>
        <taxon>Spermatophyta</taxon>
        <taxon>Magnoliopsida</taxon>
        <taxon>eudicotyledons</taxon>
        <taxon>Gunneridae</taxon>
        <taxon>Pentapetalae</taxon>
        <taxon>rosids</taxon>
        <taxon>fabids</taxon>
        <taxon>Fabales</taxon>
        <taxon>Fabaceae</taxon>
        <taxon>Papilionoideae</taxon>
        <taxon>50 kb inversion clade</taxon>
        <taxon>NPAAA clade</taxon>
        <taxon>Hologalegina</taxon>
        <taxon>IRL clade</taxon>
        <taxon>Fabeae</taxon>
        <taxon>Vicia</taxon>
    </lineage>
</organism>
<protein>
    <recommendedName>
        <fullName evidence="7">C3H1-type domain-containing protein</fullName>
    </recommendedName>
</protein>
<evidence type="ECO:0000256" key="5">
    <source>
        <dbReference type="PROSITE-ProRule" id="PRU00723"/>
    </source>
</evidence>
<dbReference type="GO" id="GO:0003729">
    <property type="term" value="F:mRNA binding"/>
    <property type="evidence" value="ECO:0007669"/>
    <property type="project" value="TreeGrafter"/>
</dbReference>
<feature type="zinc finger region" description="C3H1-type" evidence="5">
    <location>
        <begin position="173"/>
        <end position="201"/>
    </location>
</feature>
<dbReference type="GO" id="GO:0003677">
    <property type="term" value="F:DNA binding"/>
    <property type="evidence" value="ECO:0007669"/>
    <property type="project" value="UniProtKB-KW"/>
</dbReference>
<dbReference type="Gene3D" id="2.30.30.1190">
    <property type="match status" value="1"/>
</dbReference>
<dbReference type="SMART" id="SM00356">
    <property type="entry name" value="ZnF_C3H1"/>
    <property type="match status" value="5"/>
</dbReference>
<evidence type="ECO:0000256" key="1">
    <source>
        <dbReference type="ARBA" id="ARBA00022723"/>
    </source>
</evidence>
<dbReference type="PANTHER" id="PTHR12506">
    <property type="entry name" value="PROTEIN PHOSPHATASE RELATED"/>
    <property type="match status" value="1"/>
</dbReference>
<keyword evidence="3 5" id="KW-0862">Zinc</keyword>
<dbReference type="SUPFAM" id="SSF90229">
    <property type="entry name" value="CCCH zinc finger"/>
    <property type="match status" value="4"/>
</dbReference>
<evidence type="ECO:0000256" key="2">
    <source>
        <dbReference type="ARBA" id="ARBA00022771"/>
    </source>
</evidence>
<evidence type="ECO:0000313" key="8">
    <source>
        <dbReference type="EMBL" id="CAI8597565.1"/>
    </source>
</evidence>
<feature type="zinc finger region" description="C3H1-type" evidence="5">
    <location>
        <begin position="219"/>
        <end position="247"/>
    </location>
</feature>
<feature type="region of interest" description="Disordered" evidence="6">
    <location>
        <begin position="428"/>
        <end position="459"/>
    </location>
</feature>
<evidence type="ECO:0000256" key="6">
    <source>
        <dbReference type="SAM" id="MobiDB-lite"/>
    </source>
</evidence>
<feature type="domain" description="C3H1-type" evidence="7">
    <location>
        <begin position="126"/>
        <end position="154"/>
    </location>
</feature>
<dbReference type="PROSITE" id="PS50103">
    <property type="entry name" value="ZF_C3H1"/>
    <property type="match status" value="5"/>
</dbReference>
<feature type="domain" description="C3H1-type" evidence="7">
    <location>
        <begin position="173"/>
        <end position="201"/>
    </location>
</feature>
<dbReference type="InterPro" id="IPR050974">
    <property type="entry name" value="Plant_ZF_CCCH"/>
</dbReference>
<accession>A0AAV0ZFY2</accession>
<keyword evidence="9" id="KW-1185">Reference proteome</keyword>
<reference evidence="8 9" key="1">
    <citation type="submission" date="2023-01" db="EMBL/GenBank/DDBJ databases">
        <authorList>
            <person name="Kreplak J."/>
        </authorList>
    </citation>
    <scope>NUCLEOTIDE SEQUENCE [LARGE SCALE GENOMIC DNA]</scope>
</reference>